<dbReference type="GO" id="GO:0097367">
    <property type="term" value="F:carbohydrate derivative binding"/>
    <property type="evidence" value="ECO:0007669"/>
    <property type="project" value="InterPro"/>
</dbReference>
<protein>
    <submittedName>
        <fullName evidence="6">DNA-binding transcriptional regulator, MurR/RpiR family, contains HTH and SIS domains</fullName>
    </submittedName>
</protein>
<dbReference type="InterPro" id="IPR001347">
    <property type="entry name" value="SIS_dom"/>
</dbReference>
<evidence type="ECO:0000256" key="3">
    <source>
        <dbReference type="ARBA" id="ARBA00023163"/>
    </source>
</evidence>
<dbReference type="EMBL" id="FNCK01000009">
    <property type="protein sequence ID" value="SDG45240.1"/>
    <property type="molecule type" value="Genomic_DNA"/>
</dbReference>
<dbReference type="PROSITE" id="PS51071">
    <property type="entry name" value="HTH_RPIR"/>
    <property type="match status" value="1"/>
</dbReference>
<keyword evidence="7" id="KW-1185">Reference proteome</keyword>
<accession>A0A1G7UEN7</accession>
<dbReference type="Gene3D" id="1.10.10.10">
    <property type="entry name" value="Winged helix-like DNA-binding domain superfamily/Winged helix DNA-binding domain"/>
    <property type="match status" value="1"/>
</dbReference>
<evidence type="ECO:0000256" key="1">
    <source>
        <dbReference type="ARBA" id="ARBA00023015"/>
    </source>
</evidence>
<name>A0A1G7UEN7_9LACT</name>
<evidence type="ECO:0000313" key="7">
    <source>
        <dbReference type="Proteomes" id="UP000199708"/>
    </source>
</evidence>
<organism evidence="6 7">
    <name type="scientific">Facklamia miroungae</name>
    <dbReference type="NCBI Taxonomy" id="120956"/>
    <lineage>
        <taxon>Bacteria</taxon>
        <taxon>Bacillati</taxon>
        <taxon>Bacillota</taxon>
        <taxon>Bacilli</taxon>
        <taxon>Lactobacillales</taxon>
        <taxon>Aerococcaceae</taxon>
        <taxon>Facklamia</taxon>
    </lineage>
</organism>
<dbReference type="InterPro" id="IPR009057">
    <property type="entry name" value="Homeodomain-like_sf"/>
</dbReference>
<dbReference type="InterPro" id="IPR036388">
    <property type="entry name" value="WH-like_DNA-bd_sf"/>
</dbReference>
<feature type="domain" description="SIS" evidence="5">
    <location>
        <begin position="117"/>
        <end position="264"/>
    </location>
</feature>
<dbReference type="InterPro" id="IPR046348">
    <property type="entry name" value="SIS_dom_sf"/>
</dbReference>
<dbReference type="Pfam" id="PF01380">
    <property type="entry name" value="SIS"/>
    <property type="match status" value="1"/>
</dbReference>
<dbReference type="SUPFAM" id="SSF53697">
    <property type="entry name" value="SIS domain"/>
    <property type="match status" value="1"/>
</dbReference>
<dbReference type="Proteomes" id="UP000199708">
    <property type="component" value="Unassembled WGS sequence"/>
</dbReference>
<reference evidence="6 7" key="1">
    <citation type="submission" date="2016-10" db="EMBL/GenBank/DDBJ databases">
        <authorList>
            <person name="de Groot N.N."/>
        </authorList>
    </citation>
    <scope>NUCLEOTIDE SEQUENCE [LARGE SCALE GENOMIC DNA]</scope>
    <source>
        <strain evidence="6 7">ATCC BAA-466</strain>
    </source>
</reference>
<dbReference type="SUPFAM" id="SSF46689">
    <property type="entry name" value="Homeodomain-like"/>
    <property type="match status" value="1"/>
</dbReference>
<keyword evidence="3" id="KW-0804">Transcription</keyword>
<dbReference type="GO" id="GO:1901135">
    <property type="term" value="P:carbohydrate derivative metabolic process"/>
    <property type="evidence" value="ECO:0007669"/>
    <property type="project" value="InterPro"/>
</dbReference>
<dbReference type="InterPro" id="IPR047640">
    <property type="entry name" value="RpiR-like"/>
</dbReference>
<gene>
    <name evidence="6" type="ORF">SAMN05421791_10946</name>
</gene>
<dbReference type="InterPro" id="IPR035472">
    <property type="entry name" value="RpiR-like_SIS"/>
</dbReference>
<dbReference type="RefSeq" id="WP_168427193.1">
    <property type="nucleotide sequence ID" value="NZ_FNCK01000009.1"/>
</dbReference>
<feature type="domain" description="HTH rpiR-type" evidence="4">
    <location>
        <begin position="2"/>
        <end position="78"/>
    </location>
</feature>
<dbReference type="AlphaFoldDB" id="A0A1G7UEN7"/>
<dbReference type="GO" id="GO:0003700">
    <property type="term" value="F:DNA-binding transcription factor activity"/>
    <property type="evidence" value="ECO:0007669"/>
    <property type="project" value="InterPro"/>
</dbReference>
<dbReference type="CDD" id="cd05013">
    <property type="entry name" value="SIS_RpiR"/>
    <property type="match status" value="1"/>
</dbReference>
<dbReference type="PANTHER" id="PTHR30514:SF1">
    <property type="entry name" value="HTH-TYPE TRANSCRIPTIONAL REGULATOR HEXR-RELATED"/>
    <property type="match status" value="1"/>
</dbReference>
<keyword evidence="2 6" id="KW-0238">DNA-binding</keyword>
<evidence type="ECO:0000256" key="2">
    <source>
        <dbReference type="ARBA" id="ARBA00023125"/>
    </source>
</evidence>
<evidence type="ECO:0000259" key="4">
    <source>
        <dbReference type="PROSITE" id="PS51071"/>
    </source>
</evidence>
<dbReference type="InterPro" id="IPR000281">
    <property type="entry name" value="HTH_RpiR"/>
</dbReference>
<evidence type="ECO:0000259" key="5">
    <source>
        <dbReference type="PROSITE" id="PS51464"/>
    </source>
</evidence>
<keyword evidence="1" id="KW-0805">Transcription regulation</keyword>
<sequence length="264" mass="30124">MKNFKNQLVKRSGELSELENKILEFLLDNLQVINDLSIEDIAQELYVSTASISRTTKKLGFEGYREFKFFVNQTIETNDYMFDIKRKEANELLYKKHLHEEIENVFKHIDRERIITAANMIHQANSIEIISMGASTSAGNDLSYKLLTLNKKAAARIDWDELEIISKNLNPNDLAILISLSGETKGILNYAKNLVSNRTPVLSIVGTKNSTLEKITKNTIIAVSKPNYIGKIDMSSRVPMLIIIDYILDIYSKLYLTESSHNKM</sequence>
<dbReference type="PANTHER" id="PTHR30514">
    <property type="entry name" value="GLUCOKINASE"/>
    <property type="match status" value="1"/>
</dbReference>
<dbReference type="GO" id="GO:0003677">
    <property type="term" value="F:DNA binding"/>
    <property type="evidence" value="ECO:0007669"/>
    <property type="project" value="UniProtKB-KW"/>
</dbReference>
<dbReference type="Pfam" id="PF01418">
    <property type="entry name" value="HTH_6"/>
    <property type="match status" value="1"/>
</dbReference>
<dbReference type="Gene3D" id="3.40.50.10490">
    <property type="entry name" value="Glucose-6-phosphate isomerase like protein, domain 1"/>
    <property type="match status" value="1"/>
</dbReference>
<evidence type="ECO:0000313" key="6">
    <source>
        <dbReference type="EMBL" id="SDG45240.1"/>
    </source>
</evidence>
<dbReference type="PROSITE" id="PS51464">
    <property type="entry name" value="SIS"/>
    <property type="match status" value="1"/>
</dbReference>
<dbReference type="STRING" id="120956.SAMN05421791_10946"/>
<proteinExistence type="predicted"/>